<dbReference type="Proteomes" id="UP000823941">
    <property type="component" value="Chromosome 11"/>
</dbReference>
<evidence type="ECO:0000313" key="3">
    <source>
        <dbReference type="Proteomes" id="UP000823941"/>
    </source>
</evidence>
<gene>
    <name evidence="2" type="ORF">JYU34_008098</name>
</gene>
<keyword evidence="3" id="KW-1185">Reference proteome</keyword>
<accession>A0ABQ7QNQ1</accession>
<organism evidence="2 3">
    <name type="scientific">Plutella xylostella</name>
    <name type="common">Diamondback moth</name>
    <name type="synonym">Plutella maculipennis</name>
    <dbReference type="NCBI Taxonomy" id="51655"/>
    <lineage>
        <taxon>Eukaryota</taxon>
        <taxon>Metazoa</taxon>
        <taxon>Ecdysozoa</taxon>
        <taxon>Arthropoda</taxon>
        <taxon>Hexapoda</taxon>
        <taxon>Insecta</taxon>
        <taxon>Pterygota</taxon>
        <taxon>Neoptera</taxon>
        <taxon>Endopterygota</taxon>
        <taxon>Lepidoptera</taxon>
        <taxon>Glossata</taxon>
        <taxon>Ditrysia</taxon>
        <taxon>Yponomeutoidea</taxon>
        <taxon>Plutellidae</taxon>
        <taxon>Plutella</taxon>
    </lineage>
</organism>
<evidence type="ECO:0000256" key="1">
    <source>
        <dbReference type="SAM" id="MobiDB-lite"/>
    </source>
</evidence>
<proteinExistence type="predicted"/>
<name>A0ABQ7QNQ1_PLUXY</name>
<protein>
    <submittedName>
        <fullName evidence="2">Uncharacterized protein</fullName>
    </submittedName>
</protein>
<feature type="region of interest" description="Disordered" evidence="1">
    <location>
        <begin position="1"/>
        <end position="49"/>
    </location>
</feature>
<dbReference type="EMBL" id="JAHIBW010000011">
    <property type="protein sequence ID" value="KAG7306675.1"/>
    <property type="molecule type" value="Genomic_DNA"/>
</dbReference>
<evidence type="ECO:0000313" key="2">
    <source>
        <dbReference type="EMBL" id="KAG7306675.1"/>
    </source>
</evidence>
<reference evidence="2 3" key="1">
    <citation type="submission" date="2021-06" db="EMBL/GenBank/DDBJ databases">
        <title>A haploid diamondback moth (Plutella xylostella L.) genome assembly resolves 31 chromosomes and identifies a diamide resistance mutation.</title>
        <authorList>
            <person name="Ward C.M."/>
            <person name="Perry K.D."/>
            <person name="Baker G."/>
            <person name="Powis K."/>
            <person name="Heckel D.G."/>
            <person name="Baxter S.W."/>
        </authorList>
    </citation>
    <scope>NUCLEOTIDE SEQUENCE [LARGE SCALE GENOMIC DNA]</scope>
    <source>
        <strain evidence="2 3">LV</strain>
        <tissue evidence="2">Single pupa</tissue>
    </source>
</reference>
<comment type="caution">
    <text evidence="2">The sequence shown here is derived from an EMBL/GenBank/DDBJ whole genome shotgun (WGS) entry which is preliminary data.</text>
</comment>
<feature type="compositionally biased region" description="Basic and acidic residues" evidence="1">
    <location>
        <begin position="20"/>
        <end position="33"/>
    </location>
</feature>
<sequence>MSTDADKDPACPNVSGNSARDGELVGRSEGAPEKKKHKSPRKVSFPPDEDQLVTQYFEPANPWQDALKSNKVLLKQYTIMFNITFHKILEQNTMAEFPEGKLVAQY</sequence>